<organism evidence="6 7">
    <name type="scientific">Aduncisulcus paluster</name>
    <dbReference type="NCBI Taxonomy" id="2918883"/>
    <lineage>
        <taxon>Eukaryota</taxon>
        <taxon>Metamonada</taxon>
        <taxon>Carpediemonas-like organisms</taxon>
        <taxon>Aduncisulcus</taxon>
    </lineage>
</organism>
<dbReference type="SUPFAM" id="SSF53335">
    <property type="entry name" value="S-adenosyl-L-methionine-dependent methyltransferases"/>
    <property type="match status" value="1"/>
</dbReference>
<feature type="region of interest" description="Disordered" evidence="4">
    <location>
        <begin position="46"/>
        <end position="76"/>
    </location>
</feature>
<dbReference type="Proteomes" id="UP001057375">
    <property type="component" value="Unassembled WGS sequence"/>
</dbReference>
<dbReference type="Gene3D" id="3.40.50.150">
    <property type="entry name" value="Vaccinia Virus protein VP39"/>
    <property type="match status" value="1"/>
</dbReference>
<feature type="domain" description="DNA methylase N-4/N-6" evidence="5">
    <location>
        <begin position="2"/>
        <end position="200"/>
    </location>
</feature>
<comment type="caution">
    <text evidence="6">The sequence shown here is derived from an EMBL/GenBank/DDBJ whole genome shotgun (WGS) entry which is preliminary data.</text>
</comment>
<keyword evidence="3" id="KW-0949">S-adenosyl-L-methionine</keyword>
<evidence type="ECO:0000256" key="2">
    <source>
        <dbReference type="ARBA" id="ARBA00022679"/>
    </source>
</evidence>
<evidence type="ECO:0000313" key="6">
    <source>
        <dbReference type="EMBL" id="GKT35775.1"/>
    </source>
</evidence>
<dbReference type="Pfam" id="PF01555">
    <property type="entry name" value="N6_N4_Mtase"/>
    <property type="match status" value="1"/>
</dbReference>
<proteinExistence type="predicted"/>
<evidence type="ECO:0000259" key="5">
    <source>
        <dbReference type="Pfam" id="PF01555"/>
    </source>
</evidence>
<accession>A0ABQ5KTI4</accession>
<dbReference type="EMBL" id="BQXS01003906">
    <property type="protein sequence ID" value="GKT35775.1"/>
    <property type="molecule type" value="Genomic_DNA"/>
</dbReference>
<keyword evidence="2" id="KW-0808">Transferase</keyword>
<dbReference type="InterPro" id="IPR029063">
    <property type="entry name" value="SAM-dependent_MTases_sf"/>
</dbReference>
<name>A0ABQ5KTI4_9EUKA</name>
<keyword evidence="7" id="KW-1185">Reference proteome</keyword>
<protein>
    <submittedName>
        <fullName evidence="6">N6 adenine-specific DNA methyltransferase, D21 class like protein</fullName>
    </submittedName>
</protein>
<dbReference type="GO" id="GO:0032259">
    <property type="term" value="P:methylation"/>
    <property type="evidence" value="ECO:0007669"/>
    <property type="project" value="UniProtKB-KW"/>
</dbReference>
<dbReference type="PRINTS" id="PR00506">
    <property type="entry name" value="D21N6MTFRASE"/>
</dbReference>
<evidence type="ECO:0000256" key="4">
    <source>
        <dbReference type="SAM" id="MobiDB-lite"/>
    </source>
</evidence>
<dbReference type="GO" id="GO:0008168">
    <property type="term" value="F:methyltransferase activity"/>
    <property type="evidence" value="ECO:0007669"/>
    <property type="project" value="UniProtKB-KW"/>
</dbReference>
<feature type="non-terminal residue" evidence="6">
    <location>
        <position position="1"/>
    </location>
</feature>
<evidence type="ECO:0000256" key="3">
    <source>
        <dbReference type="ARBA" id="ARBA00022691"/>
    </source>
</evidence>
<evidence type="ECO:0000256" key="1">
    <source>
        <dbReference type="ARBA" id="ARBA00022603"/>
    </source>
</evidence>
<sequence>NFIGSLIWENRSVANDSQNLFSTTHEYILIYAKNKELVQFKGEEKDLSSYTNPDNDPNGDWTADNPTAASGNENSRFTIRNPLTGEEYFPPKGRFWAFSKKRVEEWYNSGKIVFPKEIGKRFLLKKYKGTKELKSLYPEGLPFKHPKPTDLLVKLFEQISEDGDIILDPFAGSASTAHAVFKLNHKENTSRKFICIQNDEALALNPETISLGFTNLSEVAHDRIERAGKLFSSENVGFNYLKLTFEQE</sequence>
<feature type="compositionally biased region" description="Polar residues" evidence="4">
    <location>
        <begin position="64"/>
        <end position="76"/>
    </location>
</feature>
<reference evidence="6" key="1">
    <citation type="submission" date="2022-03" db="EMBL/GenBank/DDBJ databases">
        <title>Draft genome sequence of Aduncisulcus paluster, a free-living microaerophilic Fornicata.</title>
        <authorList>
            <person name="Yuyama I."/>
            <person name="Kume K."/>
            <person name="Tamura T."/>
            <person name="Inagaki Y."/>
            <person name="Hashimoto T."/>
        </authorList>
    </citation>
    <scope>NUCLEOTIDE SEQUENCE</scope>
    <source>
        <strain evidence="6">NY0171</strain>
    </source>
</reference>
<evidence type="ECO:0000313" key="7">
    <source>
        <dbReference type="Proteomes" id="UP001057375"/>
    </source>
</evidence>
<keyword evidence="1 6" id="KW-0489">Methyltransferase</keyword>
<dbReference type="InterPro" id="IPR002295">
    <property type="entry name" value="N4/N6-MTase_EcoPI_Mod-like"/>
</dbReference>
<gene>
    <name evidence="6" type="ORF">ADUPG1_003050</name>
</gene>
<dbReference type="InterPro" id="IPR002941">
    <property type="entry name" value="DNA_methylase_N4/N6"/>
</dbReference>